<organism evidence="3 4">
    <name type="scientific">Sunxiuqinia elliptica</name>
    <dbReference type="NCBI Taxonomy" id="655355"/>
    <lineage>
        <taxon>Bacteria</taxon>
        <taxon>Pseudomonadati</taxon>
        <taxon>Bacteroidota</taxon>
        <taxon>Bacteroidia</taxon>
        <taxon>Marinilabiliales</taxon>
        <taxon>Prolixibacteraceae</taxon>
        <taxon>Sunxiuqinia</taxon>
    </lineage>
</organism>
<accession>A0A1I2JHL1</accession>
<feature type="transmembrane region" description="Helical" evidence="1">
    <location>
        <begin position="70"/>
        <end position="90"/>
    </location>
</feature>
<feature type="transmembrane region" description="Helical" evidence="1">
    <location>
        <begin position="96"/>
        <end position="115"/>
    </location>
</feature>
<name>A0A1I2JHL1_9BACT</name>
<dbReference type="RefSeq" id="WP_093920655.1">
    <property type="nucleotide sequence ID" value="NZ_FONW01000008.1"/>
</dbReference>
<dbReference type="STRING" id="655355.SAMN05216283_108147"/>
<gene>
    <name evidence="3" type="ORF">SAMN05216283_108147</name>
</gene>
<dbReference type="InterPro" id="IPR055087">
    <property type="entry name" value="GldL-like_N"/>
</dbReference>
<evidence type="ECO:0000256" key="1">
    <source>
        <dbReference type="SAM" id="Phobius"/>
    </source>
</evidence>
<keyword evidence="1" id="KW-0472">Membrane</keyword>
<feature type="transmembrane region" description="Helical" evidence="1">
    <location>
        <begin position="136"/>
        <end position="152"/>
    </location>
</feature>
<feature type="transmembrane region" description="Helical" evidence="1">
    <location>
        <begin position="7"/>
        <end position="23"/>
    </location>
</feature>
<sequence>MTKVEKVLIILTAISLILKLNLLPYGGLFLFFTLGGLGFYYLLFGKALFNKIKPKNSLRESSYKEIPKPLIVLSRATGFSLSLICTGTLFKLNHWTYSSILIIIGLVLTFLVSVITLNKQKTSQLKIYKRILKRTTLGMIGAIVVLSTKVLFPNSQALNHSKDIKESSYQTDQINHWTFQYKLSNRKLVDTLKVINPDNNLVLFQNWDEGKLKKTFSVDQYGKIRELSFYSLQDSNSTIQYYYDINDLSFRTFPFNKTIFDFYENHCFLSLDSVKNNAVNEINIFNYPIKHARLAVTKGHISFGNDIFHIVPKAQKGDTLKVLLNHPLEGKFTPKFDLIIK</sequence>
<protein>
    <recommendedName>
        <fullName evidence="2">Gliding motility protein GldL-like N-terminal domain-containing protein</fullName>
    </recommendedName>
</protein>
<evidence type="ECO:0000313" key="4">
    <source>
        <dbReference type="Proteomes" id="UP000198964"/>
    </source>
</evidence>
<dbReference type="EMBL" id="FONW01000008">
    <property type="protein sequence ID" value="SFF52657.1"/>
    <property type="molecule type" value="Genomic_DNA"/>
</dbReference>
<feature type="transmembrane region" description="Helical" evidence="1">
    <location>
        <begin position="29"/>
        <end position="49"/>
    </location>
</feature>
<dbReference type="Pfam" id="PF22827">
    <property type="entry name" value="GldL_N"/>
    <property type="match status" value="1"/>
</dbReference>
<keyword evidence="1" id="KW-1133">Transmembrane helix</keyword>
<reference evidence="3 4" key="1">
    <citation type="submission" date="2016-10" db="EMBL/GenBank/DDBJ databases">
        <authorList>
            <person name="de Groot N.N."/>
        </authorList>
    </citation>
    <scope>NUCLEOTIDE SEQUENCE [LARGE SCALE GENOMIC DNA]</scope>
    <source>
        <strain evidence="3 4">CGMCC 1.9156</strain>
    </source>
</reference>
<evidence type="ECO:0000313" key="3">
    <source>
        <dbReference type="EMBL" id="SFF52657.1"/>
    </source>
</evidence>
<keyword evidence="4" id="KW-1185">Reference proteome</keyword>
<keyword evidence="1" id="KW-0812">Transmembrane</keyword>
<feature type="domain" description="Gliding motility protein GldL-like N-terminal" evidence="2">
    <location>
        <begin position="82"/>
        <end position="115"/>
    </location>
</feature>
<dbReference type="Proteomes" id="UP000198964">
    <property type="component" value="Unassembled WGS sequence"/>
</dbReference>
<evidence type="ECO:0000259" key="2">
    <source>
        <dbReference type="Pfam" id="PF22827"/>
    </source>
</evidence>
<proteinExistence type="predicted"/>
<dbReference type="AlphaFoldDB" id="A0A1I2JHL1"/>